<dbReference type="AlphaFoldDB" id="A0A1I3R8C7"/>
<evidence type="ECO:0000256" key="1">
    <source>
        <dbReference type="ARBA" id="ARBA00001968"/>
    </source>
</evidence>
<dbReference type="RefSeq" id="WP_093230132.1">
    <property type="nucleotide sequence ID" value="NZ_FORR01000009.1"/>
</dbReference>
<feature type="site" description="Important for substrate specificity" evidence="6">
    <location>
        <position position="159"/>
    </location>
</feature>
<dbReference type="HAMAP" id="MF_00528">
    <property type="entry name" value="Maf"/>
    <property type="match status" value="1"/>
</dbReference>
<dbReference type="InterPro" id="IPR029001">
    <property type="entry name" value="ITPase-like_fam"/>
</dbReference>
<proteinExistence type="inferred from homology"/>
<dbReference type="Gene3D" id="3.90.950.10">
    <property type="match status" value="1"/>
</dbReference>
<evidence type="ECO:0000256" key="5">
    <source>
        <dbReference type="ARBA" id="ARBA00023080"/>
    </source>
</evidence>
<dbReference type="NCBIfam" id="TIGR00172">
    <property type="entry name" value="maf"/>
    <property type="match status" value="1"/>
</dbReference>
<dbReference type="GO" id="GO:0009117">
    <property type="term" value="P:nucleotide metabolic process"/>
    <property type="evidence" value="ECO:0007669"/>
    <property type="project" value="UniProtKB-KW"/>
</dbReference>
<evidence type="ECO:0000256" key="4">
    <source>
        <dbReference type="ARBA" id="ARBA00022801"/>
    </source>
</evidence>
<dbReference type="Proteomes" id="UP000199545">
    <property type="component" value="Unassembled WGS sequence"/>
</dbReference>
<keyword evidence="8" id="KW-1185">Reference proteome</keyword>
<evidence type="ECO:0000256" key="2">
    <source>
        <dbReference type="ARBA" id="ARBA00004496"/>
    </source>
</evidence>
<organism evidence="7 8">
    <name type="scientific">Thermoflavimicrobium dichotomicum</name>
    <dbReference type="NCBI Taxonomy" id="46223"/>
    <lineage>
        <taxon>Bacteria</taxon>
        <taxon>Bacillati</taxon>
        <taxon>Bacillota</taxon>
        <taxon>Bacilli</taxon>
        <taxon>Bacillales</taxon>
        <taxon>Thermoactinomycetaceae</taxon>
        <taxon>Thermoflavimicrobium</taxon>
    </lineage>
</organism>
<comment type="similarity">
    <text evidence="6">Belongs to the Maf family. YhdE subfamily.</text>
</comment>
<comment type="catalytic activity">
    <reaction evidence="6">
        <text>UTP + H2O = UMP + diphosphate + H(+)</text>
        <dbReference type="Rhea" id="RHEA:29395"/>
        <dbReference type="ChEBI" id="CHEBI:15377"/>
        <dbReference type="ChEBI" id="CHEBI:15378"/>
        <dbReference type="ChEBI" id="CHEBI:33019"/>
        <dbReference type="ChEBI" id="CHEBI:46398"/>
        <dbReference type="ChEBI" id="CHEBI:57865"/>
        <dbReference type="EC" id="3.6.1.9"/>
    </reaction>
</comment>
<sequence length="204" mass="22640">MTNKELILASGSPRRQEILADLQLAFQVRTSDVDETLPPGIQPDEAVKYLALKKAQAVASTCSSALVIGADTIVVLDGQILGKPADAADAIRMLSRLQGRVHQVYTGIALIEVEEGHIIREITRARKTDVWMRELSREKMEWYVRTGEPLDKAGAYGIQGYGAILIDRIDGCYFNVVGMSISLLEQMMEELGYSMFDDFSKSRK</sequence>
<dbReference type="CDD" id="cd00555">
    <property type="entry name" value="Maf"/>
    <property type="match status" value="1"/>
</dbReference>
<reference evidence="7 8" key="1">
    <citation type="submission" date="2016-10" db="EMBL/GenBank/DDBJ databases">
        <authorList>
            <person name="de Groot N.N."/>
        </authorList>
    </citation>
    <scope>NUCLEOTIDE SEQUENCE [LARGE SCALE GENOMIC DNA]</scope>
    <source>
        <strain evidence="7 8">DSM 44778</strain>
    </source>
</reference>
<dbReference type="EC" id="3.6.1.9" evidence="6"/>
<comment type="subcellular location">
    <subcellularLocation>
        <location evidence="2 6">Cytoplasm</location>
    </subcellularLocation>
</comment>
<feature type="site" description="Important for substrate specificity" evidence="6">
    <location>
        <position position="14"/>
    </location>
</feature>
<feature type="active site" description="Proton acceptor" evidence="6">
    <location>
        <position position="71"/>
    </location>
</feature>
<feature type="site" description="Important for substrate specificity" evidence="6">
    <location>
        <position position="72"/>
    </location>
</feature>
<evidence type="ECO:0000256" key="6">
    <source>
        <dbReference type="HAMAP-Rule" id="MF_00528"/>
    </source>
</evidence>
<comment type="cofactor">
    <cofactor evidence="1 6">
        <name>a divalent metal cation</name>
        <dbReference type="ChEBI" id="CHEBI:60240"/>
    </cofactor>
</comment>
<keyword evidence="4 6" id="KW-0378">Hydrolase</keyword>
<dbReference type="GO" id="GO:0036221">
    <property type="term" value="F:UTP diphosphatase activity"/>
    <property type="evidence" value="ECO:0007669"/>
    <property type="project" value="RHEA"/>
</dbReference>
<keyword evidence="5 6" id="KW-0546">Nucleotide metabolism</keyword>
<dbReference type="OrthoDB" id="9807767at2"/>
<evidence type="ECO:0000313" key="7">
    <source>
        <dbReference type="EMBL" id="SFJ41909.1"/>
    </source>
</evidence>
<dbReference type="GO" id="GO:0005737">
    <property type="term" value="C:cytoplasm"/>
    <property type="evidence" value="ECO:0007669"/>
    <property type="project" value="UniProtKB-SubCell"/>
</dbReference>
<gene>
    <name evidence="7" type="ORF">SAMN05421852_10945</name>
</gene>
<comment type="caution">
    <text evidence="6">Lacks conserved residue(s) required for the propagation of feature annotation.</text>
</comment>
<dbReference type="EMBL" id="FORR01000009">
    <property type="protein sequence ID" value="SFJ41909.1"/>
    <property type="molecule type" value="Genomic_DNA"/>
</dbReference>
<dbReference type="PANTHER" id="PTHR43213">
    <property type="entry name" value="BIFUNCTIONAL DTTP/UTP PYROPHOSPHATASE/METHYLTRANSFERASE PROTEIN-RELATED"/>
    <property type="match status" value="1"/>
</dbReference>
<dbReference type="PIRSF" id="PIRSF006305">
    <property type="entry name" value="Maf"/>
    <property type="match status" value="1"/>
</dbReference>
<accession>A0A1I3R8C7</accession>
<evidence type="ECO:0000313" key="8">
    <source>
        <dbReference type="Proteomes" id="UP000199545"/>
    </source>
</evidence>
<comment type="function">
    <text evidence="6">Nucleoside triphosphate pyrophosphatase that hydrolyzes dTTP and UTP. May have a dual role in cell division arrest and in preventing the incorporation of modified nucleotides into cellular nucleic acids.</text>
</comment>
<dbReference type="FunFam" id="3.90.950.10:FF:000005">
    <property type="entry name" value="7-methyl-GTP pyrophosphatase"/>
    <property type="match status" value="1"/>
</dbReference>
<dbReference type="InterPro" id="IPR003697">
    <property type="entry name" value="Maf-like"/>
</dbReference>
<dbReference type="PANTHER" id="PTHR43213:SF5">
    <property type="entry name" value="BIFUNCTIONAL DTTP_UTP PYROPHOSPHATASE_METHYLTRANSFERASE PROTEIN-RELATED"/>
    <property type="match status" value="1"/>
</dbReference>
<comment type="catalytic activity">
    <reaction evidence="6">
        <text>dTTP + H2O = dTMP + diphosphate + H(+)</text>
        <dbReference type="Rhea" id="RHEA:28534"/>
        <dbReference type="ChEBI" id="CHEBI:15377"/>
        <dbReference type="ChEBI" id="CHEBI:15378"/>
        <dbReference type="ChEBI" id="CHEBI:33019"/>
        <dbReference type="ChEBI" id="CHEBI:37568"/>
        <dbReference type="ChEBI" id="CHEBI:63528"/>
        <dbReference type="EC" id="3.6.1.9"/>
    </reaction>
</comment>
<name>A0A1I3R8C7_9BACL</name>
<keyword evidence="3 6" id="KW-0963">Cytoplasm</keyword>
<dbReference type="Pfam" id="PF02545">
    <property type="entry name" value="Maf"/>
    <property type="match status" value="1"/>
</dbReference>
<dbReference type="GO" id="GO:0036218">
    <property type="term" value="F:dTTP diphosphatase activity"/>
    <property type="evidence" value="ECO:0007669"/>
    <property type="project" value="RHEA"/>
</dbReference>
<protein>
    <recommendedName>
        <fullName evidence="6">dTTP/UTP pyrophosphatase</fullName>
        <shortName evidence="6">dTTPase/UTPase</shortName>
        <ecNumber evidence="6">3.6.1.9</ecNumber>
    </recommendedName>
    <alternativeName>
        <fullName evidence="6">Nucleoside triphosphate pyrophosphatase</fullName>
    </alternativeName>
    <alternativeName>
        <fullName evidence="6">Nucleotide pyrophosphatase</fullName>
        <shortName evidence="6">Nucleotide PPase</shortName>
    </alternativeName>
</protein>
<evidence type="ECO:0000256" key="3">
    <source>
        <dbReference type="ARBA" id="ARBA00022490"/>
    </source>
</evidence>
<dbReference type="SUPFAM" id="SSF52972">
    <property type="entry name" value="ITPase-like"/>
    <property type="match status" value="1"/>
</dbReference>
<dbReference type="STRING" id="46223.SAMN05421852_10945"/>